<feature type="transmembrane region" description="Helical" evidence="2">
    <location>
        <begin position="307"/>
        <end position="333"/>
    </location>
</feature>
<feature type="region of interest" description="Disordered" evidence="1">
    <location>
        <begin position="281"/>
        <end position="302"/>
    </location>
</feature>
<comment type="caution">
    <text evidence="3">The sequence shown here is derived from an EMBL/GenBank/DDBJ whole genome shotgun (WGS) entry which is preliminary data.</text>
</comment>
<sequence>FGTPKLCSLSVDGSKGTLVGDCYIPRTYSASGQYRCQWSMIPPNSNQDLASAFVLVTFTESGQQYYHASSNQYRHVTGNVFTGPKPLTLRGTTFTSLEFTCNTPDLHPPPQYTWEGVECDDGNQLTDTCRFTPRFPEDEGRIITCSTNFIADVFRPRIVTTDLDPPDPPLITGHRPGQVIPAGSALSLLCIVNGGTPKVRFVTFYCGDHGDREDVVTQTAVSSAVNIITLGETDNGTVCRCRAAWEKDPTLNLTTSLTLVVQDIDPPDDLVITDVLPEQDSLRPLPSTQKPAQKTQKKARGTEASTFPVAAVAGGIGAVLAIIIIVIVITVVVRRLRMKTYDHPNRSRDQDPNPYTGLRPTGTHSSRISGTANAVGVYEEIDTQQGQQLASNTPGRHQSPSTEANELHDYSNTTASAHDQNLASAFVLVKFTESGQVYYHASCGFSTPVPAVDGNYNFYITFTPGTVRLYVGSVNIANENRRVTGNVFTSAKPLTLRQTTSTSLEFTCNTPDLQPPPEYRWEGVQCDDGNQQTDTCRFTPRFPDDDERIITCRTSFIDDVFRPREVTTDLDPPDPPLITGHRPGQVIPAGSALSLLCIVNGGTPKVKSITFYCGDHGDREDVVTQTAVSSAVNIITLGETDNGTVCKCTTLWEKDPTLNLTTSLTLVVQDIDPPDDLVITGVFPSQVVHVGEALSLVCFVTDGTQIVKSVLFFRGDYGDIADTTGHTAVYRQPTTTTIYTETSSKDSKEGMKTYDHPNRRRDQDANPYTGLRPTGTHSSRISGTANAVGVYEEIDTQQGQQLASNTPGRHQSPSTEAKELHDYSNTTAAAHVYQNTLQSSTK</sequence>
<keyword evidence="2" id="KW-0472">Membrane</keyword>
<evidence type="ECO:0000313" key="3">
    <source>
        <dbReference type="EMBL" id="KAK7480677.1"/>
    </source>
</evidence>
<evidence type="ECO:0000313" key="4">
    <source>
        <dbReference type="Proteomes" id="UP001519460"/>
    </source>
</evidence>
<feature type="compositionally biased region" description="Basic and acidic residues" evidence="1">
    <location>
        <begin position="743"/>
        <end position="764"/>
    </location>
</feature>
<feature type="region of interest" description="Disordered" evidence="1">
    <location>
        <begin position="385"/>
        <end position="406"/>
    </location>
</feature>
<dbReference type="AlphaFoldDB" id="A0ABD0K1E7"/>
<feature type="region of interest" description="Disordered" evidence="1">
    <location>
        <begin position="342"/>
        <end position="369"/>
    </location>
</feature>
<evidence type="ECO:0008006" key="5">
    <source>
        <dbReference type="Google" id="ProtNLM"/>
    </source>
</evidence>
<evidence type="ECO:0000256" key="2">
    <source>
        <dbReference type="SAM" id="Phobius"/>
    </source>
</evidence>
<organism evidence="3 4">
    <name type="scientific">Batillaria attramentaria</name>
    <dbReference type="NCBI Taxonomy" id="370345"/>
    <lineage>
        <taxon>Eukaryota</taxon>
        <taxon>Metazoa</taxon>
        <taxon>Spiralia</taxon>
        <taxon>Lophotrochozoa</taxon>
        <taxon>Mollusca</taxon>
        <taxon>Gastropoda</taxon>
        <taxon>Caenogastropoda</taxon>
        <taxon>Sorbeoconcha</taxon>
        <taxon>Cerithioidea</taxon>
        <taxon>Batillariidae</taxon>
        <taxon>Batillaria</taxon>
    </lineage>
</organism>
<gene>
    <name evidence="3" type="ORF">BaRGS_00028045</name>
</gene>
<dbReference type="EMBL" id="JACVVK020000276">
    <property type="protein sequence ID" value="KAK7480677.1"/>
    <property type="molecule type" value="Genomic_DNA"/>
</dbReference>
<dbReference type="Proteomes" id="UP001519460">
    <property type="component" value="Unassembled WGS sequence"/>
</dbReference>
<keyword evidence="2" id="KW-1133">Transmembrane helix</keyword>
<name>A0ABD0K1E7_9CAEN</name>
<feature type="compositionally biased region" description="Basic and acidic residues" evidence="1">
    <location>
        <begin position="342"/>
        <end position="351"/>
    </location>
</feature>
<protein>
    <recommendedName>
        <fullName evidence="5">Ig-like domain-containing protein</fullName>
    </recommendedName>
</protein>
<keyword evidence="2" id="KW-0812">Transmembrane</keyword>
<dbReference type="SUPFAM" id="SSF48726">
    <property type="entry name" value="Immunoglobulin"/>
    <property type="match status" value="1"/>
</dbReference>
<feature type="compositionally biased region" description="Polar residues" evidence="1">
    <location>
        <begin position="798"/>
        <end position="815"/>
    </location>
</feature>
<proteinExistence type="predicted"/>
<reference evidence="3 4" key="1">
    <citation type="journal article" date="2023" name="Sci. Data">
        <title>Genome assembly of the Korean intertidal mud-creeper Batillaria attramentaria.</title>
        <authorList>
            <person name="Patra A.K."/>
            <person name="Ho P.T."/>
            <person name="Jun S."/>
            <person name="Lee S.J."/>
            <person name="Kim Y."/>
            <person name="Won Y.J."/>
        </authorList>
    </citation>
    <scope>NUCLEOTIDE SEQUENCE [LARGE SCALE GENOMIC DNA]</scope>
    <source>
        <strain evidence="3">Wonlab-2016</strain>
    </source>
</reference>
<keyword evidence="4" id="KW-1185">Reference proteome</keyword>
<dbReference type="InterPro" id="IPR036179">
    <property type="entry name" value="Ig-like_dom_sf"/>
</dbReference>
<evidence type="ECO:0000256" key="1">
    <source>
        <dbReference type="SAM" id="MobiDB-lite"/>
    </source>
</evidence>
<accession>A0ABD0K1E7</accession>
<feature type="region of interest" description="Disordered" evidence="1">
    <location>
        <begin position="739"/>
        <end position="782"/>
    </location>
</feature>
<feature type="non-terminal residue" evidence="3">
    <location>
        <position position="1"/>
    </location>
</feature>
<feature type="region of interest" description="Disordered" evidence="1">
    <location>
        <begin position="798"/>
        <end position="825"/>
    </location>
</feature>